<feature type="chain" id="PRO_5019210789" evidence="1">
    <location>
        <begin position="21"/>
        <end position="77"/>
    </location>
</feature>
<proteinExistence type="predicted"/>
<evidence type="ECO:0000256" key="1">
    <source>
        <dbReference type="SAM" id="SignalP"/>
    </source>
</evidence>
<keyword evidence="1" id="KW-0732">Signal</keyword>
<protein>
    <submittedName>
        <fullName evidence="2">Uncharacterized protein</fullName>
    </submittedName>
</protein>
<sequence length="77" mass="9136">MKKNYTFWVFLHLELQLFHSFQHMPVEIKRLLGNPTVAFNKRNMVGTLVYIAAEFLRNCIHTEKSDVYGFAVFIKRS</sequence>
<feature type="signal peptide" evidence="1">
    <location>
        <begin position="1"/>
        <end position="20"/>
    </location>
</feature>
<dbReference type="AlphaFoldDB" id="A0A427BC29"/>
<dbReference type="SUPFAM" id="SSF56112">
    <property type="entry name" value="Protein kinase-like (PK-like)"/>
    <property type="match status" value="1"/>
</dbReference>
<gene>
    <name evidence="2" type="ORF">B296_00002040</name>
</gene>
<accession>A0A427BC29</accession>
<reference evidence="2 3" key="1">
    <citation type="journal article" date="2014" name="Agronomy (Basel)">
        <title>A Draft Genome Sequence for Ensete ventricosum, the Drought-Tolerant Tree Against Hunger.</title>
        <authorList>
            <person name="Harrison J."/>
            <person name="Moore K.A."/>
            <person name="Paszkiewicz K."/>
            <person name="Jones T."/>
            <person name="Grant M."/>
            <person name="Ambacheew D."/>
            <person name="Muzemil S."/>
            <person name="Studholme D.J."/>
        </authorList>
    </citation>
    <scope>NUCLEOTIDE SEQUENCE [LARGE SCALE GENOMIC DNA]</scope>
</reference>
<dbReference type="EMBL" id="AMZH03000022">
    <property type="protein sequence ID" value="RRT86039.1"/>
    <property type="molecule type" value="Genomic_DNA"/>
</dbReference>
<evidence type="ECO:0000313" key="3">
    <source>
        <dbReference type="Proteomes" id="UP000287651"/>
    </source>
</evidence>
<dbReference type="InterPro" id="IPR011009">
    <property type="entry name" value="Kinase-like_dom_sf"/>
</dbReference>
<name>A0A427BC29_ENSVE</name>
<evidence type="ECO:0000313" key="2">
    <source>
        <dbReference type="EMBL" id="RRT86039.1"/>
    </source>
</evidence>
<dbReference type="Proteomes" id="UP000287651">
    <property type="component" value="Unassembled WGS sequence"/>
</dbReference>
<organism evidence="2 3">
    <name type="scientific">Ensete ventricosum</name>
    <name type="common">Abyssinian banana</name>
    <name type="synonym">Musa ensete</name>
    <dbReference type="NCBI Taxonomy" id="4639"/>
    <lineage>
        <taxon>Eukaryota</taxon>
        <taxon>Viridiplantae</taxon>
        <taxon>Streptophyta</taxon>
        <taxon>Embryophyta</taxon>
        <taxon>Tracheophyta</taxon>
        <taxon>Spermatophyta</taxon>
        <taxon>Magnoliopsida</taxon>
        <taxon>Liliopsida</taxon>
        <taxon>Zingiberales</taxon>
        <taxon>Musaceae</taxon>
        <taxon>Ensete</taxon>
    </lineage>
</organism>
<dbReference type="Gene3D" id="1.10.510.10">
    <property type="entry name" value="Transferase(Phosphotransferase) domain 1"/>
    <property type="match status" value="1"/>
</dbReference>
<comment type="caution">
    <text evidence="2">The sequence shown here is derived from an EMBL/GenBank/DDBJ whole genome shotgun (WGS) entry which is preliminary data.</text>
</comment>